<reference evidence="1" key="1">
    <citation type="submission" date="2022-04" db="EMBL/GenBank/DDBJ databases">
        <title>Chromosome-scale genome assembly of Holotrichia oblita Faldermann.</title>
        <authorList>
            <person name="Rongchong L."/>
        </authorList>
    </citation>
    <scope>NUCLEOTIDE SEQUENCE</scope>
    <source>
        <strain evidence="1">81SQS9</strain>
    </source>
</reference>
<organism evidence="1 2">
    <name type="scientific">Holotrichia oblita</name>
    <name type="common">Chafer beetle</name>
    <dbReference type="NCBI Taxonomy" id="644536"/>
    <lineage>
        <taxon>Eukaryota</taxon>
        <taxon>Metazoa</taxon>
        <taxon>Ecdysozoa</taxon>
        <taxon>Arthropoda</taxon>
        <taxon>Hexapoda</taxon>
        <taxon>Insecta</taxon>
        <taxon>Pterygota</taxon>
        <taxon>Neoptera</taxon>
        <taxon>Endopterygota</taxon>
        <taxon>Coleoptera</taxon>
        <taxon>Polyphaga</taxon>
        <taxon>Scarabaeiformia</taxon>
        <taxon>Scarabaeidae</taxon>
        <taxon>Melolonthinae</taxon>
        <taxon>Holotrichia</taxon>
    </lineage>
</organism>
<sequence>MYREECGTNGIQVLPAKPKRYFGLLGCPANDENMSPGDSSDSSDGEGPEMDLKEEAPSMTIASKSINSSQPHSTGSASTVTTSASVTASSKNQQPTASTAAPTQAASILPPLVYQTAQGMMYATPSNGSVIFSLAQADPNLGHAQQLIIPLSVMTANGQGELDLSKRK</sequence>
<accession>A0ACB9SRX1</accession>
<protein>
    <submittedName>
        <fullName evidence="1">Uncharacterized protein</fullName>
    </submittedName>
</protein>
<comment type="caution">
    <text evidence="1">The sequence shown here is derived from an EMBL/GenBank/DDBJ whole genome shotgun (WGS) entry which is preliminary data.</text>
</comment>
<dbReference type="Proteomes" id="UP001056778">
    <property type="component" value="Chromosome 7"/>
</dbReference>
<dbReference type="EMBL" id="CM043021">
    <property type="protein sequence ID" value="KAI4457902.1"/>
    <property type="molecule type" value="Genomic_DNA"/>
</dbReference>
<evidence type="ECO:0000313" key="1">
    <source>
        <dbReference type="EMBL" id="KAI4457902.1"/>
    </source>
</evidence>
<gene>
    <name evidence="1" type="ORF">MML48_7g00019384</name>
</gene>
<keyword evidence="2" id="KW-1185">Reference proteome</keyword>
<evidence type="ECO:0000313" key="2">
    <source>
        <dbReference type="Proteomes" id="UP001056778"/>
    </source>
</evidence>
<name>A0ACB9SRX1_HOLOL</name>
<proteinExistence type="predicted"/>